<feature type="transmembrane region" description="Helical" evidence="5">
    <location>
        <begin position="80"/>
        <end position="106"/>
    </location>
</feature>
<keyword evidence="3 5" id="KW-1133">Transmembrane helix</keyword>
<dbReference type="GO" id="GO:0008381">
    <property type="term" value="F:mechanosensitive monoatomic ion channel activity"/>
    <property type="evidence" value="ECO:0007669"/>
    <property type="project" value="InterPro"/>
</dbReference>
<dbReference type="AlphaFoldDB" id="A0A8T4HHD2"/>
<reference evidence="7" key="1">
    <citation type="submission" date="2021-03" db="EMBL/GenBank/DDBJ databases">
        <authorList>
            <person name="Lu T."/>
            <person name="Wang Q."/>
            <person name="Han X."/>
        </authorList>
    </citation>
    <scope>NUCLEOTIDE SEQUENCE</scope>
    <source>
        <strain evidence="7">WQ 2009</strain>
    </source>
</reference>
<feature type="transmembrane region" description="Helical" evidence="5">
    <location>
        <begin position="12"/>
        <end position="34"/>
    </location>
</feature>
<dbReference type="InterPro" id="IPR006685">
    <property type="entry name" value="MscS_channel_2nd"/>
</dbReference>
<dbReference type="InterPro" id="IPR010920">
    <property type="entry name" value="LSM_dom_sf"/>
</dbReference>
<feature type="transmembrane region" description="Helical" evidence="5">
    <location>
        <begin position="112"/>
        <end position="131"/>
    </location>
</feature>
<protein>
    <submittedName>
        <fullName evidence="7">Mechanosensitive ion channel</fullName>
    </submittedName>
</protein>
<keyword evidence="2 5" id="KW-0812">Transmembrane</keyword>
<keyword evidence="4 5" id="KW-0472">Membrane</keyword>
<comment type="caution">
    <text evidence="7">The sequence shown here is derived from an EMBL/GenBank/DDBJ whole genome shotgun (WGS) entry which is preliminary data.</text>
</comment>
<dbReference type="PANTHER" id="PTHR30221">
    <property type="entry name" value="SMALL-CONDUCTANCE MECHANOSENSITIVE CHANNEL"/>
    <property type="match status" value="1"/>
</dbReference>
<dbReference type="EMBL" id="JAGKSB010000013">
    <property type="protein sequence ID" value="MBP3944061.1"/>
    <property type="molecule type" value="Genomic_DNA"/>
</dbReference>
<dbReference type="InterPro" id="IPR045275">
    <property type="entry name" value="MscS_archaea/bacteria_type"/>
</dbReference>
<feature type="transmembrane region" description="Helical" evidence="5">
    <location>
        <begin position="40"/>
        <end position="68"/>
    </location>
</feature>
<evidence type="ECO:0000256" key="3">
    <source>
        <dbReference type="ARBA" id="ARBA00022989"/>
    </source>
</evidence>
<evidence type="ECO:0000256" key="2">
    <source>
        <dbReference type="ARBA" id="ARBA00022692"/>
    </source>
</evidence>
<dbReference type="Gene3D" id="2.30.30.60">
    <property type="match status" value="1"/>
</dbReference>
<evidence type="ECO:0000256" key="1">
    <source>
        <dbReference type="ARBA" id="ARBA00004370"/>
    </source>
</evidence>
<dbReference type="PANTHER" id="PTHR30221:SF1">
    <property type="entry name" value="SMALL-CONDUCTANCE MECHANOSENSITIVE CHANNEL"/>
    <property type="match status" value="1"/>
</dbReference>
<organism evidence="7 8">
    <name type="scientific">Rhinopithecimicrobium faecis</name>
    <dbReference type="NCBI Taxonomy" id="2820698"/>
    <lineage>
        <taxon>Bacteria</taxon>
        <taxon>Pseudomonadati</taxon>
        <taxon>Bacteroidota</taxon>
        <taxon>Sphingobacteriia</taxon>
        <taxon>Sphingobacteriales</taxon>
        <taxon>Sphingobacteriaceae</taxon>
        <taxon>Rhinopithecimicrobium</taxon>
    </lineage>
</organism>
<evidence type="ECO:0000313" key="7">
    <source>
        <dbReference type="EMBL" id="MBP3944061.1"/>
    </source>
</evidence>
<evidence type="ECO:0000256" key="5">
    <source>
        <dbReference type="SAM" id="Phobius"/>
    </source>
</evidence>
<gene>
    <name evidence="7" type="ORF">J5U18_10905</name>
</gene>
<dbReference type="InterPro" id="IPR023408">
    <property type="entry name" value="MscS_beta-dom_sf"/>
</dbReference>
<evidence type="ECO:0000259" key="6">
    <source>
        <dbReference type="Pfam" id="PF00924"/>
    </source>
</evidence>
<dbReference type="GO" id="GO:0016020">
    <property type="term" value="C:membrane"/>
    <property type="evidence" value="ECO:0007669"/>
    <property type="project" value="UniProtKB-SubCell"/>
</dbReference>
<dbReference type="Gene3D" id="1.10.287.1260">
    <property type="match status" value="1"/>
</dbReference>
<dbReference type="Proteomes" id="UP000679691">
    <property type="component" value="Unassembled WGS sequence"/>
</dbReference>
<comment type="subcellular location">
    <subcellularLocation>
        <location evidence="1">Membrane</location>
    </subcellularLocation>
</comment>
<sequence length="288" mass="32290">MNNTAQDRKLSFSFILKIVAWLAINYSFIGLQAIYKQPYISQIAVALNTILTASILISIGQYILVMLYRRKHAYEKVRGNFILGIGRMATVLNAVFIIIALMVALGIDPKEFITSMTIVAMAIAVTFREYITNMISGLIIMFSDQFSIGDHIKIGDNHGKIVDITLANLVVRNEDDDAVLVPNNLVFTTTLVNKSSQKTNRLLVPFELPLTANLPMGEIENAIRGQLKHNPSVVWDESFELKVHAIGKDYIKYKVFITTNAATNKLHRNLEGEVLHAVLQRMQGVRID</sequence>
<feature type="domain" description="Mechanosensitive ion channel MscS" evidence="6">
    <location>
        <begin position="130"/>
        <end position="195"/>
    </location>
</feature>
<keyword evidence="8" id="KW-1185">Reference proteome</keyword>
<dbReference type="RefSeq" id="WP_353547567.1">
    <property type="nucleotide sequence ID" value="NZ_JAGKSB010000013.1"/>
</dbReference>
<evidence type="ECO:0000313" key="8">
    <source>
        <dbReference type="Proteomes" id="UP000679691"/>
    </source>
</evidence>
<dbReference type="SUPFAM" id="SSF50182">
    <property type="entry name" value="Sm-like ribonucleoproteins"/>
    <property type="match status" value="1"/>
</dbReference>
<name>A0A8T4HHD2_9SPHI</name>
<accession>A0A8T4HHD2</accession>
<evidence type="ECO:0000256" key="4">
    <source>
        <dbReference type="ARBA" id="ARBA00023136"/>
    </source>
</evidence>
<dbReference type="Pfam" id="PF00924">
    <property type="entry name" value="MS_channel_2nd"/>
    <property type="match status" value="1"/>
</dbReference>
<proteinExistence type="predicted"/>